<evidence type="ECO:0000313" key="1">
    <source>
        <dbReference type="EMBL" id="CAG5124288.1"/>
    </source>
</evidence>
<gene>
    <name evidence="1" type="ORF">CUNI_LOCUS9846</name>
</gene>
<proteinExistence type="predicted"/>
<sequence>SMMASRLSWIHTRTSPWQHCCRHPRRHHHHRRLYSSCTSNSLQGPSLHRHRPPLPLMQMWTAREGISKTDGRHGPWRHCL</sequence>
<reference evidence="1" key="1">
    <citation type="submission" date="2021-04" db="EMBL/GenBank/DDBJ databases">
        <authorList>
            <consortium name="Molecular Ecology Group"/>
        </authorList>
    </citation>
    <scope>NUCLEOTIDE SEQUENCE</scope>
</reference>
<feature type="non-terminal residue" evidence="1">
    <location>
        <position position="1"/>
    </location>
</feature>
<keyword evidence="2" id="KW-1185">Reference proteome</keyword>
<feature type="non-terminal residue" evidence="1">
    <location>
        <position position="80"/>
    </location>
</feature>
<organism evidence="1 2">
    <name type="scientific">Candidula unifasciata</name>
    <dbReference type="NCBI Taxonomy" id="100452"/>
    <lineage>
        <taxon>Eukaryota</taxon>
        <taxon>Metazoa</taxon>
        <taxon>Spiralia</taxon>
        <taxon>Lophotrochozoa</taxon>
        <taxon>Mollusca</taxon>
        <taxon>Gastropoda</taxon>
        <taxon>Heterobranchia</taxon>
        <taxon>Euthyneura</taxon>
        <taxon>Panpulmonata</taxon>
        <taxon>Eupulmonata</taxon>
        <taxon>Stylommatophora</taxon>
        <taxon>Helicina</taxon>
        <taxon>Helicoidea</taxon>
        <taxon>Geomitridae</taxon>
        <taxon>Candidula</taxon>
    </lineage>
</organism>
<evidence type="ECO:0000313" key="2">
    <source>
        <dbReference type="Proteomes" id="UP000678393"/>
    </source>
</evidence>
<name>A0A8S3Z7X1_9EUPU</name>
<protein>
    <submittedName>
        <fullName evidence="1">Uncharacterized protein</fullName>
    </submittedName>
</protein>
<dbReference type="Proteomes" id="UP000678393">
    <property type="component" value="Unassembled WGS sequence"/>
</dbReference>
<accession>A0A8S3Z7X1</accession>
<dbReference type="EMBL" id="CAJHNH020001747">
    <property type="protein sequence ID" value="CAG5124288.1"/>
    <property type="molecule type" value="Genomic_DNA"/>
</dbReference>
<dbReference type="AlphaFoldDB" id="A0A8S3Z7X1"/>
<comment type="caution">
    <text evidence="1">The sequence shown here is derived from an EMBL/GenBank/DDBJ whole genome shotgun (WGS) entry which is preliminary data.</text>
</comment>